<accession>A0A6J6GLM5</accession>
<evidence type="ECO:0000259" key="1">
    <source>
        <dbReference type="PROSITE" id="PS50995"/>
    </source>
</evidence>
<dbReference type="EMBL" id="CAEZUL010000070">
    <property type="protein sequence ID" value="CAB4600729.1"/>
    <property type="molecule type" value="Genomic_DNA"/>
</dbReference>
<dbReference type="PROSITE" id="PS50995">
    <property type="entry name" value="HTH_MARR_2"/>
    <property type="match status" value="1"/>
</dbReference>
<evidence type="ECO:0000313" key="2">
    <source>
        <dbReference type="EMBL" id="CAB4600729.1"/>
    </source>
</evidence>
<feature type="domain" description="HTH marR-type" evidence="1">
    <location>
        <begin position="8"/>
        <end position="145"/>
    </location>
</feature>
<dbReference type="Gene3D" id="1.10.10.10">
    <property type="entry name" value="Winged helix-like DNA-binding domain superfamily/Winged helix DNA-binding domain"/>
    <property type="match status" value="1"/>
</dbReference>
<name>A0A6J6GLM5_9ZZZZ</name>
<dbReference type="GO" id="GO:0006950">
    <property type="term" value="P:response to stress"/>
    <property type="evidence" value="ECO:0007669"/>
    <property type="project" value="TreeGrafter"/>
</dbReference>
<dbReference type="GO" id="GO:0003700">
    <property type="term" value="F:DNA-binding transcription factor activity"/>
    <property type="evidence" value="ECO:0007669"/>
    <property type="project" value="InterPro"/>
</dbReference>
<dbReference type="InterPro" id="IPR036388">
    <property type="entry name" value="WH-like_DNA-bd_sf"/>
</dbReference>
<dbReference type="CDD" id="cd00090">
    <property type="entry name" value="HTH_ARSR"/>
    <property type="match status" value="1"/>
</dbReference>
<dbReference type="InterPro" id="IPR039422">
    <property type="entry name" value="MarR/SlyA-like"/>
</dbReference>
<protein>
    <submittedName>
        <fullName evidence="2">Unannotated protein</fullName>
    </submittedName>
</protein>
<dbReference type="InterPro" id="IPR036390">
    <property type="entry name" value="WH_DNA-bd_sf"/>
</dbReference>
<organism evidence="2">
    <name type="scientific">freshwater metagenome</name>
    <dbReference type="NCBI Taxonomy" id="449393"/>
    <lineage>
        <taxon>unclassified sequences</taxon>
        <taxon>metagenomes</taxon>
        <taxon>ecological metagenomes</taxon>
    </lineage>
</organism>
<dbReference type="AlphaFoldDB" id="A0A6J6GLM5"/>
<sequence length="147" mass="16797">MTLPDAERLDAWRSFLTAHAAMSKMLSRALEEDEDLQLPWFEILDALAMADDKSLRFSELAERVMANPSSLSRQIDKLEDKQLVAREKSVSDDGRATVLVLTPEGHDVWKTASLTYYRIVRRVFTSWLTETDVVALHRVFSKVLEAD</sequence>
<dbReference type="InterPro" id="IPR000835">
    <property type="entry name" value="HTH_MarR-typ"/>
</dbReference>
<dbReference type="PANTHER" id="PTHR33164">
    <property type="entry name" value="TRANSCRIPTIONAL REGULATOR, MARR FAMILY"/>
    <property type="match status" value="1"/>
</dbReference>
<dbReference type="InterPro" id="IPR027395">
    <property type="entry name" value="WH_DNA-bd_dom"/>
</dbReference>
<dbReference type="InterPro" id="IPR011991">
    <property type="entry name" value="ArsR-like_HTH"/>
</dbReference>
<dbReference type="SUPFAM" id="SSF46785">
    <property type="entry name" value="Winged helix' DNA-binding domain"/>
    <property type="match status" value="1"/>
</dbReference>
<proteinExistence type="predicted"/>
<dbReference type="PANTHER" id="PTHR33164:SF99">
    <property type="entry name" value="MARR FAMILY REGULATORY PROTEIN"/>
    <property type="match status" value="1"/>
</dbReference>
<dbReference type="SMART" id="SM00347">
    <property type="entry name" value="HTH_MARR"/>
    <property type="match status" value="1"/>
</dbReference>
<reference evidence="2" key="1">
    <citation type="submission" date="2020-05" db="EMBL/GenBank/DDBJ databases">
        <authorList>
            <person name="Chiriac C."/>
            <person name="Salcher M."/>
            <person name="Ghai R."/>
            <person name="Kavagutti S V."/>
        </authorList>
    </citation>
    <scope>NUCLEOTIDE SEQUENCE</scope>
</reference>
<dbReference type="Pfam" id="PF13601">
    <property type="entry name" value="HTH_34"/>
    <property type="match status" value="1"/>
</dbReference>
<gene>
    <name evidence="2" type="ORF">UFOPK1808_00743</name>
</gene>